<dbReference type="EMBL" id="MFSQ01000058">
    <property type="protein sequence ID" value="OGI40260.1"/>
    <property type="molecule type" value="Genomic_DNA"/>
</dbReference>
<protein>
    <submittedName>
        <fullName evidence="2">Signal peptidase</fullName>
    </submittedName>
</protein>
<feature type="chain" id="PRO_5009526564" evidence="1">
    <location>
        <begin position="28"/>
        <end position="88"/>
    </location>
</feature>
<dbReference type="Pfam" id="PF10048">
    <property type="entry name" value="DUF2282"/>
    <property type="match status" value="1"/>
</dbReference>
<reference evidence="2 3" key="1">
    <citation type="journal article" date="2016" name="Nat. Commun.">
        <title>Thousands of microbial genomes shed light on interconnected biogeochemical processes in an aquifer system.</title>
        <authorList>
            <person name="Anantharaman K."/>
            <person name="Brown C.T."/>
            <person name="Hug L.A."/>
            <person name="Sharon I."/>
            <person name="Castelle C.J."/>
            <person name="Probst A.J."/>
            <person name="Thomas B.C."/>
            <person name="Singh A."/>
            <person name="Wilkins M.J."/>
            <person name="Karaoz U."/>
            <person name="Brodie E.L."/>
            <person name="Williams K.H."/>
            <person name="Hubbard S.S."/>
            <person name="Banfield J.F."/>
        </authorList>
    </citation>
    <scope>NUCLEOTIDE SEQUENCE [LARGE SCALE GENOMIC DNA]</scope>
</reference>
<accession>A0A1F6T548</accession>
<evidence type="ECO:0000256" key="1">
    <source>
        <dbReference type="SAM" id="SignalP"/>
    </source>
</evidence>
<evidence type="ECO:0000313" key="3">
    <source>
        <dbReference type="Proteomes" id="UP000178379"/>
    </source>
</evidence>
<comment type="caution">
    <text evidence="2">The sequence shown here is derived from an EMBL/GenBank/DDBJ whole genome shotgun (WGS) entry which is preliminary data.</text>
</comment>
<sequence length="88" mass="9376">MKATQTIVTTAVSSLLMLTLLPSQAQAAKEGFEKCAGIVKASKNDCGTSKHACAGQARKDSDQEEWVYVPNGTCDKLVGAKLYIAKKK</sequence>
<dbReference type="STRING" id="1817756.A2140_00695"/>
<keyword evidence="1" id="KW-0732">Signal</keyword>
<organism evidence="2 3">
    <name type="scientific">Candidatus Muproteobacteria bacterium RBG_16_62_13</name>
    <dbReference type="NCBI Taxonomy" id="1817756"/>
    <lineage>
        <taxon>Bacteria</taxon>
        <taxon>Pseudomonadati</taxon>
        <taxon>Pseudomonadota</taxon>
        <taxon>Candidatus Muproteobacteria</taxon>
    </lineage>
</organism>
<gene>
    <name evidence="2" type="ORF">A2140_00695</name>
</gene>
<feature type="signal peptide" evidence="1">
    <location>
        <begin position="1"/>
        <end position="27"/>
    </location>
</feature>
<name>A0A1F6T548_9PROT</name>
<dbReference type="InterPro" id="IPR018740">
    <property type="entry name" value="DUF2282_membr"/>
</dbReference>
<dbReference type="Proteomes" id="UP000178379">
    <property type="component" value="Unassembled WGS sequence"/>
</dbReference>
<proteinExistence type="predicted"/>
<dbReference type="AlphaFoldDB" id="A0A1F6T548"/>
<evidence type="ECO:0000313" key="2">
    <source>
        <dbReference type="EMBL" id="OGI40260.1"/>
    </source>
</evidence>